<dbReference type="PRINTS" id="PR01171">
    <property type="entry name" value="BCTLIPOCALIN"/>
</dbReference>
<dbReference type="InterPro" id="IPR022271">
    <property type="entry name" value="Lipocalin_ApoD"/>
</dbReference>
<evidence type="ECO:0000256" key="1">
    <source>
        <dbReference type="ARBA" id="ARBA00006889"/>
    </source>
</evidence>
<protein>
    <recommendedName>
        <fullName evidence="2">Outer membrane lipoprotein Blc</fullName>
    </recommendedName>
</protein>
<evidence type="ECO:0000313" key="4">
    <source>
        <dbReference type="EMBL" id="MEM0516471.1"/>
    </source>
</evidence>
<dbReference type="PROSITE" id="PS00213">
    <property type="entry name" value="LIPOCALIN"/>
    <property type="match status" value="1"/>
</dbReference>
<dbReference type="Proteomes" id="UP001447008">
    <property type="component" value="Unassembled WGS sequence"/>
</dbReference>
<accession>A0ABU9N103</accession>
<comment type="similarity">
    <text evidence="1 2">Belongs to the calycin superfamily. Lipocalin family.</text>
</comment>
<feature type="domain" description="Lipocalin/cytosolic fatty-acid binding" evidence="3">
    <location>
        <begin position="34"/>
        <end position="174"/>
    </location>
</feature>
<sequence length="174" mass="19473">MKISIINKIIILLTLLLSACTSMPEQVTPVTPFELSRYSGTWYEIARMPHSFEEGLSKVTATYSINEDGSVKVLNKGFNAETGQWSSAEGKAKFVDGSDVGHLKVSFFGPFYSSYVVFKLDQEAYQYAYISGYNTDYAWLLARKPSVEPARVEDFKRELAARGFAVDKLILVAQ</sequence>
<dbReference type="PROSITE" id="PS51257">
    <property type="entry name" value="PROKAR_LIPOPROTEIN"/>
    <property type="match status" value="1"/>
</dbReference>
<dbReference type="InterPro" id="IPR002446">
    <property type="entry name" value="Lipocalin_bac"/>
</dbReference>
<dbReference type="Pfam" id="PF08212">
    <property type="entry name" value="Lipocalin_2"/>
    <property type="match status" value="1"/>
</dbReference>
<evidence type="ECO:0000259" key="3">
    <source>
        <dbReference type="Pfam" id="PF08212"/>
    </source>
</evidence>
<organism evidence="4 5">
    <name type="scientific">Pseudoalteromonas qingdaonensis</name>
    <dbReference type="NCBI Taxonomy" id="3131913"/>
    <lineage>
        <taxon>Bacteria</taxon>
        <taxon>Pseudomonadati</taxon>
        <taxon>Pseudomonadota</taxon>
        <taxon>Gammaproteobacteria</taxon>
        <taxon>Alteromonadales</taxon>
        <taxon>Pseudoalteromonadaceae</taxon>
        <taxon>Pseudoalteromonas</taxon>
    </lineage>
</organism>
<name>A0ABU9N103_9GAMM</name>
<dbReference type="SUPFAM" id="SSF50814">
    <property type="entry name" value="Lipocalins"/>
    <property type="match status" value="1"/>
</dbReference>
<dbReference type="Gene3D" id="2.40.128.20">
    <property type="match status" value="1"/>
</dbReference>
<dbReference type="InterPro" id="IPR000566">
    <property type="entry name" value="Lipocln_cytosolic_FA-bd_dom"/>
</dbReference>
<keyword evidence="2" id="KW-0998">Cell outer membrane</keyword>
<comment type="caution">
    <text evidence="4">The sequence shown here is derived from an EMBL/GenBank/DDBJ whole genome shotgun (WGS) entry which is preliminary data.</text>
</comment>
<keyword evidence="5" id="KW-1185">Reference proteome</keyword>
<proteinExistence type="inferred from homology"/>
<dbReference type="InterPro" id="IPR012674">
    <property type="entry name" value="Calycin"/>
</dbReference>
<keyword evidence="2" id="KW-0446">Lipid-binding</keyword>
<comment type="function">
    <text evidence="2">Involved in the storage or transport of lipids necessary for membrane maintenance under stressful conditions. Displays a binding preference for lysophospholipids.</text>
</comment>
<dbReference type="InterPro" id="IPR022272">
    <property type="entry name" value="Lipocalin_CS"/>
</dbReference>
<gene>
    <name evidence="4" type="ORF">WCN91_13775</name>
</gene>
<dbReference type="InterPro" id="IPR047202">
    <property type="entry name" value="Lipocalin_Blc-like_dom"/>
</dbReference>
<feature type="signal peptide" evidence="2">
    <location>
        <begin position="1"/>
        <end position="24"/>
    </location>
</feature>
<dbReference type="RefSeq" id="WP_342679958.1">
    <property type="nucleotide sequence ID" value="NZ_JBCGCU010000019.1"/>
</dbReference>
<evidence type="ECO:0000313" key="5">
    <source>
        <dbReference type="Proteomes" id="UP001447008"/>
    </source>
</evidence>
<keyword evidence="2" id="KW-0732">Signal</keyword>
<comment type="subcellular location">
    <subcellularLocation>
        <location evidence="2">Cell outer membrane</location>
    </subcellularLocation>
</comment>
<dbReference type="PANTHER" id="PTHR10612:SF34">
    <property type="entry name" value="APOLIPOPROTEIN D"/>
    <property type="match status" value="1"/>
</dbReference>
<dbReference type="EMBL" id="JBCGCU010000019">
    <property type="protein sequence ID" value="MEM0516471.1"/>
    <property type="molecule type" value="Genomic_DNA"/>
</dbReference>
<feature type="chain" id="PRO_5045016108" description="Outer membrane lipoprotein Blc" evidence="2">
    <location>
        <begin position="25"/>
        <end position="174"/>
    </location>
</feature>
<dbReference type="PIRSF" id="PIRSF036893">
    <property type="entry name" value="Lipocalin_ApoD"/>
    <property type="match status" value="1"/>
</dbReference>
<dbReference type="CDD" id="cd19438">
    <property type="entry name" value="lipocalin_Blc-like"/>
    <property type="match status" value="1"/>
</dbReference>
<keyword evidence="2" id="KW-0449">Lipoprotein</keyword>
<reference evidence="4 5" key="1">
    <citation type="submission" date="2024-03" db="EMBL/GenBank/DDBJ databases">
        <title>Pseudoalteromonas qingdaonensis sp. nov., isolated from the intestines of marine benthic organisms.</title>
        <authorList>
            <person name="Lin X."/>
            <person name="Fang S."/>
            <person name="Hu X."/>
        </authorList>
    </citation>
    <scope>NUCLEOTIDE SEQUENCE [LARGE SCALE GENOMIC DNA]</scope>
    <source>
        <strain evidence="4 5">YIC-827</strain>
    </source>
</reference>
<evidence type="ECO:0000256" key="2">
    <source>
        <dbReference type="PIRNR" id="PIRNR036893"/>
    </source>
</evidence>
<keyword evidence="2" id="KW-0472">Membrane</keyword>
<comment type="subunit">
    <text evidence="2">Homodimer.</text>
</comment>
<dbReference type="PANTHER" id="PTHR10612">
    <property type="entry name" value="APOLIPOPROTEIN D"/>
    <property type="match status" value="1"/>
</dbReference>